<gene>
    <name evidence="8" type="ORF">DFA_07612</name>
</gene>
<dbReference type="GO" id="GO:0005524">
    <property type="term" value="F:ATP binding"/>
    <property type="evidence" value="ECO:0007669"/>
    <property type="project" value="UniProtKB-UniRule"/>
</dbReference>
<dbReference type="SMART" id="SM00220">
    <property type="entry name" value="S_TKc"/>
    <property type="match status" value="1"/>
</dbReference>
<feature type="compositionally biased region" description="Low complexity" evidence="6">
    <location>
        <begin position="1368"/>
        <end position="1381"/>
    </location>
</feature>
<keyword evidence="3 5" id="KW-0067">ATP-binding</keyword>
<dbReference type="OrthoDB" id="535945at2759"/>
<keyword evidence="2 5" id="KW-0547">Nucleotide-binding</keyword>
<dbReference type="InterPro" id="IPR016024">
    <property type="entry name" value="ARM-type_fold"/>
</dbReference>
<dbReference type="PROSITE" id="PS00108">
    <property type="entry name" value="PROTEIN_KINASE_ST"/>
    <property type="match status" value="1"/>
</dbReference>
<keyword evidence="1" id="KW-0808">Transferase</keyword>
<evidence type="ECO:0000256" key="2">
    <source>
        <dbReference type="ARBA" id="ARBA00022741"/>
    </source>
</evidence>
<dbReference type="InterPro" id="IPR017441">
    <property type="entry name" value="Protein_kinase_ATP_BS"/>
</dbReference>
<dbReference type="STRING" id="1054147.F4Q648"/>
<dbReference type="OMA" id="CTIIDEL"/>
<dbReference type="Pfam" id="PF07714">
    <property type="entry name" value="PK_Tyr_Ser-Thr"/>
    <property type="match status" value="1"/>
</dbReference>
<dbReference type="InterPro" id="IPR011009">
    <property type="entry name" value="Kinase-like_dom_sf"/>
</dbReference>
<dbReference type="InterPro" id="IPR017868">
    <property type="entry name" value="Filamin/ABP280_repeat-like"/>
</dbReference>
<dbReference type="GO" id="GO:0004674">
    <property type="term" value="F:protein serine/threonine kinase activity"/>
    <property type="evidence" value="ECO:0007669"/>
    <property type="project" value="UniProtKB-KW"/>
</dbReference>
<proteinExistence type="predicted"/>
<dbReference type="InterPro" id="IPR051681">
    <property type="entry name" value="Ser/Thr_Kinases-Pseudokinases"/>
</dbReference>
<organism evidence="8 9">
    <name type="scientific">Cavenderia fasciculata</name>
    <name type="common">Slime mold</name>
    <name type="synonym">Dictyostelium fasciculatum</name>
    <dbReference type="NCBI Taxonomy" id="261658"/>
    <lineage>
        <taxon>Eukaryota</taxon>
        <taxon>Amoebozoa</taxon>
        <taxon>Evosea</taxon>
        <taxon>Eumycetozoa</taxon>
        <taxon>Dictyostelia</taxon>
        <taxon>Acytosteliales</taxon>
        <taxon>Cavenderiaceae</taxon>
        <taxon>Cavenderia</taxon>
    </lineage>
</organism>
<dbReference type="RefSeq" id="XP_004355108.1">
    <property type="nucleotide sequence ID" value="XM_004355056.1"/>
</dbReference>
<dbReference type="SUPFAM" id="SSF48371">
    <property type="entry name" value="ARM repeat"/>
    <property type="match status" value="1"/>
</dbReference>
<evidence type="ECO:0000256" key="4">
    <source>
        <dbReference type="PROSITE-ProRule" id="PRU00087"/>
    </source>
</evidence>
<evidence type="ECO:0000313" key="9">
    <source>
        <dbReference type="Proteomes" id="UP000007797"/>
    </source>
</evidence>
<dbReference type="PRINTS" id="PR00109">
    <property type="entry name" value="TYRKINASE"/>
</dbReference>
<dbReference type="EMBL" id="GL883021">
    <property type="protein sequence ID" value="EGG16634.1"/>
    <property type="molecule type" value="Genomic_DNA"/>
</dbReference>
<dbReference type="InterPro" id="IPR014756">
    <property type="entry name" value="Ig_E-set"/>
</dbReference>
<name>F4Q648_CACFS</name>
<keyword evidence="9" id="KW-1185">Reference proteome</keyword>
<evidence type="ECO:0000256" key="3">
    <source>
        <dbReference type="ARBA" id="ARBA00022840"/>
    </source>
</evidence>
<feature type="binding site" evidence="5">
    <location>
        <position position="843"/>
    </location>
    <ligand>
        <name>ATP</name>
        <dbReference type="ChEBI" id="CHEBI:30616"/>
    </ligand>
</feature>
<feature type="compositionally biased region" description="Polar residues" evidence="6">
    <location>
        <begin position="1507"/>
        <end position="1516"/>
    </location>
</feature>
<dbReference type="SUPFAM" id="SSF56112">
    <property type="entry name" value="Protein kinase-like (PK-like)"/>
    <property type="match status" value="1"/>
</dbReference>
<feature type="region of interest" description="Disordered" evidence="6">
    <location>
        <begin position="1353"/>
        <end position="1383"/>
    </location>
</feature>
<feature type="compositionally biased region" description="Low complexity" evidence="6">
    <location>
        <begin position="1280"/>
        <end position="1291"/>
    </location>
</feature>
<protein>
    <submittedName>
        <fullName evidence="8">Filamin/ABP280 repeat-containing protein</fullName>
    </submittedName>
</protein>
<evidence type="ECO:0000256" key="1">
    <source>
        <dbReference type="ARBA" id="ARBA00022527"/>
    </source>
</evidence>
<dbReference type="PANTHER" id="PTHR44329">
    <property type="entry name" value="SERINE/THREONINE-PROTEIN KINASE TNNI3K-RELATED"/>
    <property type="match status" value="1"/>
</dbReference>
<dbReference type="PROSITE" id="PS00107">
    <property type="entry name" value="PROTEIN_KINASE_ATP"/>
    <property type="match status" value="1"/>
</dbReference>
<dbReference type="KEGG" id="dfa:DFA_07612"/>
<dbReference type="Gene3D" id="2.60.40.10">
    <property type="entry name" value="Immunoglobulins"/>
    <property type="match status" value="1"/>
</dbReference>
<feature type="compositionally biased region" description="Low complexity" evidence="6">
    <location>
        <begin position="1430"/>
        <end position="1463"/>
    </location>
</feature>
<dbReference type="InterPro" id="IPR008271">
    <property type="entry name" value="Ser/Thr_kinase_AS"/>
</dbReference>
<feature type="region of interest" description="Disordered" evidence="6">
    <location>
        <begin position="1"/>
        <end position="47"/>
    </location>
</feature>
<dbReference type="GeneID" id="14869293"/>
<dbReference type="SUPFAM" id="SSF81296">
    <property type="entry name" value="E set domains"/>
    <property type="match status" value="1"/>
</dbReference>
<feature type="region of interest" description="Disordered" evidence="6">
    <location>
        <begin position="1430"/>
        <end position="1516"/>
    </location>
</feature>
<dbReference type="CDD" id="cd13999">
    <property type="entry name" value="STKc_MAP3K-like"/>
    <property type="match status" value="1"/>
</dbReference>
<accession>F4Q648</accession>
<dbReference type="Proteomes" id="UP000007797">
    <property type="component" value="Unassembled WGS sequence"/>
</dbReference>
<sequence>MRVLIELTTKSSSSSSSSSSSLSSSSFQNSSKHDHHPTPSSSLVDPKGKKFIEIHPNQSIWMLKTFIFGSFGIPPARQQAFVRVVDDYDTKERTQAYLKEFHNYRLVKDYKIFDGSEIQVEVLDKENPTEFIVAPKKTISSGSGIALSNSPNTSNSDLSVHLQRAGIPSSPSQHQINPTLPTSGSNKVHVLTSKKVSCPALCFALGKGLYRGISGCRYEIKLYRVNSKGMLINSTSNSPFQIEITKNISSVDSRMPFSYEQRKTDYSLLILSPQSYGDYNISIKIDETHICGSPFQCTIIDELNPQIKELAFSNEWVEEVVELITMISKKESTLDNLFSFGIEGLINLSAYPDPNIQFHITGVIARLMEKDKNKERILREYGMEIFFKIVSLETWISFIELRRFIASSLSILIGNRVFLNRFFDQCDISIILELAQSEHIDCLRYCSIVLCQLSENYEFSERVCVDEIKEILITMLQSKDSITKKCSLRAISNFSLSIDSKKEINLKLIQNLLDCCRNTIDISTKVLIYKSFSNFCRYDSLCTYLLNNGILDLICLNDPNNHFELPMFYQWEYNIKQLFASDQQQSIEYSVPYTQIFKDESDHTFFLSLTISNMLYTSNSPKIHERFSNNNGLGLLKQFVLCYNCSARVESFRSFMLITNSPNDICKKHLINNGIISFLMSSLFDSSGVENPFIINTIANLCEFDPFCVDTIGAEGIDKLISLLHQYSHSGSNHHNTFDSHNGESGTSEKSLSNSGGNNNAILLSISIVLSNIASLNDKYKTKIVNGGGKLFLHHLMELVIQKKVSLLKPIPSQDLVLGAILGSGVSGIVYRSTWNDHPVAVKSFNEESLGFEEKQFHMEATITSILNHENILHCVGGNRNPEKLYLVFDCMSRGSLFDIIHSKEIPLSHFKIVHILLQTAKGMQYLHHLGIIHRDLKSRNVLIDNDWNVRICDFGVSRVVDSRRMTRGAGTACNMAVEILSGSTEYNLKADVFSFGVLIWECVSRLEPYHDMNRLDWIRAVLEDGFRLSIPSSCPQELSQLTKHCWTTSPDSRPSFDQIVATLQSIKDSMIDRGTFEDFGRNNTPSPISASSFHLNKRYSIFLNENKVSIDLSSHPTEIMKNLVLDDQETGSMSTSSSPTLTKTSSPPPGGFSPDSSRDNSDSSRGNSPTNNNNNISKRSATSPPANVGWKKWEAKPNDKPTSKRISAFRTITKADLNAIAEMETNKSVTDSESVSSSPDTSTVTTSSPISPRPSTTTTTTTTTPIPIRHSNEDNQTPSNSGGHNENSGSTDTNNLIISPNTFSSMHSNMSSEISGVLTSSTNSVSTTCAESYSDPYGFSLPSSLYNHIREQQSVSGRSHTTSMVESTNTSRSNSSLSISDNYHPTFNAAEFEDLLSHDKQLQSQQPPPQSIALQPSSNIVITHTTANTNTNTTISPSNNNNRQQQYQRPSTISVSPTSATSPPSPLPPPKKAGIYSHHPMKAPAVPPVISKASTTPKKPIPLNRTPPTTNSNTQ</sequence>
<feature type="compositionally biased region" description="Basic and acidic residues" evidence="6">
    <location>
        <begin position="1192"/>
        <end position="1203"/>
    </location>
</feature>
<dbReference type="Gene3D" id="1.10.510.10">
    <property type="entry name" value="Transferase(Phosphotransferase) domain 1"/>
    <property type="match status" value="1"/>
</dbReference>
<keyword evidence="1" id="KW-0418">Kinase</keyword>
<evidence type="ECO:0000259" key="7">
    <source>
        <dbReference type="PROSITE" id="PS50011"/>
    </source>
</evidence>
<dbReference type="InterPro" id="IPR000719">
    <property type="entry name" value="Prot_kinase_dom"/>
</dbReference>
<evidence type="ECO:0000256" key="6">
    <source>
        <dbReference type="SAM" id="MobiDB-lite"/>
    </source>
</evidence>
<dbReference type="PROSITE" id="PS50011">
    <property type="entry name" value="PROTEIN_KINASE_DOM"/>
    <property type="match status" value="1"/>
</dbReference>
<feature type="compositionally biased region" description="Polar residues" evidence="6">
    <location>
        <begin position="743"/>
        <end position="753"/>
    </location>
</feature>
<reference evidence="9" key="1">
    <citation type="journal article" date="2011" name="Genome Res.">
        <title>Phylogeny-wide analysis of social amoeba genomes highlights ancient origins for complex intercellular communication.</title>
        <authorList>
            <person name="Heidel A.J."/>
            <person name="Lawal H.M."/>
            <person name="Felder M."/>
            <person name="Schilde C."/>
            <person name="Helps N.R."/>
            <person name="Tunggal B."/>
            <person name="Rivero F."/>
            <person name="John U."/>
            <person name="Schleicher M."/>
            <person name="Eichinger L."/>
            <person name="Platzer M."/>
            <person name="Noegel A.A."/>
            <person name="Schaap P."/>
            <person name="Gloeckner G."/>
        </authorList>
    </citation>
    <scope>NUCLEOTIDE SEQUENCE [LARGE SCALE GENOMIC DNA]</scope>
    <source>
        <strain evidence="9">SH3</strain>
    </source>
</reference>
<feature type="repeat" description="Filamin" evidence="4">
    <location>
        <begin position="194"/>
        <end position="299"/>
    </location>
</feature>
<feature type="region of interest" description="Disordered" evidence="6">
    <location>
        <begin position="734"/>
        <end position="753"/>
    </location>
</feature>
<dbReference type="PROSITE" id="PS50194">
    <property type="entry name" value="FILAMIN_REPEAT"/>
    <property type="match status" value="1"/>
</dbReference>
<feature type="compositionally biased region" description="Polar residues" evidence="6">
    <location>
        <begin position="1353"/>
        <end position="1367"/>
    </location>
</feature>
<dbReference type="InterPro" id="IPR011989">
    <property type="entry name" value="ARM-like"/>
</dbReference>
<feature type="domain" description="Protein kinase" evidence="7">
    <location>
        <begin position="816"/>
        <end position="1072"/>
    </location>
</feature>
<feature type="region of interest" description="Disordered" evidence="6">
    <location>
        <begin position="1225"/>
        <end position="1299"/>
    </location>
</feature>
<dbReference type="Gene3D" id="3.30.200.20">
    <property type="entry name" value="Phosphorylase Kinase, domain 1"/>
    <property type="match status" value="1"/>
</dbReference>
<dbReference type="InterPro" id="IPR001245">
    <property type="entry name" value="Ser-Thr/Tyr_kinase_cat_dom"/>
</dbReference>
<feature type="compositionally biased region" description="Low complexity" evidence="6">
    <location>
        <begin position="1229"/>
        <end position="1269"/>
    </location>
</feature>
<evidence type="ECO:0000313" key="8">
    <source>
        <dbReference type="EMBL" id="EGG16634.1"/>
    </source>
</evidence>
<feature type="compositionally biased region" description="Low complexity" evidence="6">
    <location>
        <begin position="1133"/>
        <end position="1146"/>
    </location>
</feature>
<dbReference type="InterPro" id="IPR013783">
    <property type="entry name" value="Ig-like_fold"/>
</dbReference>
<dbReference type="Gene3D" id="1.25.10.10">
    <property type="entry name" value="Leucine-rich Repeat Variant"/>
    <property type="match status" value="1"/>
</dbReference>
<feature type="region of interest" description="Disordered" evidence="6">
    <location>
        <begin position="1126"/>
        <end position="1207"/>
    </location>
</feature>
<evidence type="ECO:0000256" key="5">
    <source>
        <dbReference type="PROSITE-ProRule" id="PRU10141"/>
    </source>
</evidence>
<keyword evidence="1" id="KW-0723">Serine/threonine-protein kinase</keyword>
<feature type="compositionally biased region" description="Low complexity" evidence="6">
    <location>
        <begin position="1164"/>
        <end position="1181"/>
    </location>
</feature>
<feature type="compositionally biased region" description="Low complexity" evidence="6">
    <location>
        <begin position="11"/>
        <end position="30"/>
    </location>
</feature>